<keyword evidence="2" id="KW-1185">Reference proteome</keyword>
<dbReference type="Proteomes" id="UP000248330">
    <property type="component" value="Unassembled WGS sequence"/>
</dbReference>
<accession>A0A318EEM3</accession>
<name>A0A318EEM3_9GAMM</name>
<dbReference type="SUPFAM" id="SSF51735">
    <property type="entry name" value="NAD(P)-binding Rossmann-fold domains"/>
    <property type="match status" value="1"/>
</dbReference>
<reference evidence="1 2" key="1">
    <citation type="submission" date="2018-04" db="EMBL/GenBank/DDBJ databases">
        <title>Genomic Encyclopedia of Type Strains, Phase IV (KMG-IV): sequencing the most valuable type-strain genomes for metagenomic binning, comparative biology and taxonomic classification.</title>
        <authorList>
            <person name="Goeker M."/>
        </authorList>
    </citation>
    <scope>NUCLEOTIDE SEQUENCE [LARGE SCALE GENOMIC DNA]</scope>
    <source>
        <strain evidence="1 2">DSM 104150</strain>
    </source>
</reference>
<evidence type="ECO:0000313" key="2">
    <source>
        <dbReference type="Proteomes" id="UP000248330"/>
    </source>
</evidence>
<comment type="caution">
    <text evidence="1">The sequence shown here is derived from an EMBL/GenBank/DDBJ whole genome shotgun (WGS) entry which is preliminary data.</text>
</comment>
<organism evidence="1 2">
    <name type="scientific">Sinimarinibacterium flocculans</name>
    <dbReference type="NCBI Taxonomy" id="985250"/>
    <lineage>
        <taxon>Bacteria</taxon>
        <taxon>Pseudomonadati</taxon>
        <taxon>Pseudomonadota</taxon>
        <taxon>Gammaproteobacteria</taxon>
        <taxon>Nevskiales</taxon>
        <taxon>Nevskiaceae</taxon>
        <taxon>Sinimarinibacterium</taxon>
    </lineage>
</organism>
<protein>
    <recommendedName>
        <fullName evidence="3">Short subunit dehydrogenase</fullName>
    </recommendedName>
</protein>
<evidence type="ECO:0008006" key="3">
    <source>
        <dbReference type="Google" id="ProtNLM"/>
    </source>
</evidence>
<evidence type="ECO:0000313" key="1">
    <source>
        <dbReference type="EMBL" id="PXV66439.1"/>
    </source>
</evidence>
<dbReference type="EMBL" id="QICN01000007">
    <property type="protein sequence ID" value="PXV66439.1"/>
    <property type="molecule type" value="Genomic_DNA"/>
</dbReference>
<proteinExistence type="predicted"/>
<dbReference type="InterPro" id="IPR036291">
    <property type="entry name" value="NAD(P)-bd_dom_sf"/>
</dbReference>
<dbReference type="AlphaFoldDB" id="A0A318EEM3"/>
<gene>
    <name evidence="1" type="ORF">C8D93_1073</name>
</gene>
<dbReference type="Gene3D" id="3.40.50.720">
    <property type="entry name" value="NAD(P)-binding Rossmann-like Domain"/>
    <property type="match status" value="1"/>
</dbReference>
<sequence length="118" mass="13215">MVAYCATKAFDMVFAEALWCELKPKGVDVLGLILGETDTPALRRLRYERGLARSLDEPVKGAETPQDVVNDAIAHLEKGPIRLANKTMRWGLRFLYPFSRNFVVGLMSKASEKIMGKD</sequence>